<organism evidence="2 3">
    <name type="scientific">Rhizobium etli bv. mimosae str. IE4771</name>
    <dbReference type="NCBI Taxonomy" id="1432050"/>
    <lineage>
        <taxon>Bacteria</taxon>
        <taxon>Pseudomonadati</taxon>
        <taxon>Pseudomonadota</taxon>
        <taxon>Alphaproteobacteria</taxon>
        <taxon>Hyphomicrobiales</taxon>
        <taxon>Rhizobiaceae</taxon>
        <taxon>Rhizobium/Agrobacterium group</taxon>
        <taxon>Rhizobium</taxon>
    </lineage>
</organism>
<reference evidence="2 3" key="1">
    <citation type="submission" date="2013-12" db="EMBL/GenBank/DDBJ databases">
        <title>Complete genome sequence of Rhizobium etli bv. mimosae IE4771.</title>
        <authorList>
            <person name="Bustos P."/>
            <person name="Santamaria R.I."/>
            <person name="Lozano L."/>
            <person name="Ormeno-Orrillo E."/>
            <person name="Rogel M.A."/>
            <person name="Romero D."/>
            <person name="Cevallos M.A."/>
            <person name="Martinez-Romero E."/>
            <person name="Gonzalez V."/>
        </authorList>
    </citation>
    <scope>NUCLEOTIDE SEQUENCE [LARGE SCALE GENOMIC DNA]</scope>
    <source>
        <strain evidence="2 3">IE4771</strain>
    </source>
</reference>
<accession>A0A060I6E6</accession>
<evidence type="ECO:0000313" key="3">
    <source>
        <dbReference type="Proteomes" id="UP000027180"/>
    </source>
</evidence>
<dbReference type="Proteomes" id="UP000027180">
    <property type="component" value="Chromosome"/>
</dbReference>
<sequence length="233" mass="25224">MVGDGVGGNILSVLVADCPECKASQITMAMTGFSSPKMPANQIGRPIGYVVGICSRCEKPSIYIMDVKGKTTWDGVHQYLGAAMNAGWTNNLSASAYALIPFESSKHASSAPEHLPEDVLKAFQQGETNFDLPGHEEAAATMYRRALERSLKYAHPELGGTLAGKIKALVSQGVLPASLGDWADEIRIVGNDGAHDDGVNREDLKAARMFCDSFLRYLITLPKEIELRRQQIV</sequence>
<protein>
    <recommendedName>
        <fullName evidence="1">DUF4145 domain-containing protein</fullName>
    </recommendedName>
</protein>
<dbReference type="InterPro" id="IPR025285">
    <property type="entry name" value="DUF4145"/>
</dbReference>
<name>A0A060I6E6_RHIET</name>
<dbReference type="Pfam" id="PF13643">
    <property type="entry name" value="DUF4145"/>
    <property type="match status" value="1"/>
</dbReference>
<dbReference type="KEGG" id="rei:IE4771_CH01954"/>
<dbReference type="AlphaFoldDB" id="A0A060I6E6"/>
<feature type="domain" description="DUF4145" evidence="1">
    <location>
        <begin position="137"/>
        <end position="208"/>
    </location>
</feature>
<evidence type="ECO:0000313" key="2">
    <source>
        <dbReference type="EMBL" id="AIC27071.1"/>
    </source>
</evidence>
<proteinExistence type="predicted"/>
<dbReference type="HOGENOM" id="CLU_1169009_0_0_5"/>
<gene>
    <name evidence="2" type="ORF">IE4771_CH01954</name>
</gene>
<evidence type="ECO:0000259" key="1">
    <source>
        <dbReference type="Pfam" id="PF13643"/>
    </source>
</evidence>
<dbReference type="EMBL" id="CP006986">
    <property type="protein sequence ID" value="AIC27071.1"/>
    <property type="molecule type" value="Genomic_DNA"/>
</dbReference>